<accession>A0ABV1LMD2</accession>
<dbReference type="Proteomes" id="UP001469089">
    <property type="component" value="Unassembled WGS sequence"/>
</dbReference>
<comment type="caution">
    <text evidence="1">The sequence shown here is derived from an EMBL/GenBank/DDBJ whole genome shotgun (WGS) entry which is preliminary data.</text>
</comment>
<sequence>MFADSFGEWSHGVPAMRPPPSNKYSYGSRGHLAGADAGIRRVAPTFGKALFLTYSTKSTGQLVVESDAERLVAHMLTLDPRVRAFKPQPFKVDLIDRRLLKTPEEVVEARLKHKHREGRKFYTPDFSVDWHNRPRSITEVKIEGRMLVEEDQLALERASEILEAHGYRFSTAKMPASPRHPLRSNLPLLKKAASRSDLWPSPELVRKIETVCAGRSMTLRTLCAELDLSPNLVPALLVSGAVGADVVRYAIHGEMILAPALGDLSHLELLEEITL</sequence>
<dbReference type="RefSeq" id="WP_349542620.1">
    <property type="nucleotide sequence ID" value="NZ_JAOALG010000001.1"/>
</dbReference>
<proteinExistence type="predicted"/>
<keyword evidence="2" id="KW-1185">Reference proteome</keyword>
<evidence type="ECO:0000313" key="1">
    <source>
        <dbReference type="EMBL" id="MEQ5840452.1"/>
    </source>
</evidence>
<name>A0ABV1LMD2_9BURK</name>
<evidence type="ECO:0000313" key="2">
    <source>
        <dbReference type="Proteomes" id="UP001469089"/>
    </source>
</evidence>
<dbReference type="EMBL" id="JAOALG010000001">
    <property type="protein sequence ID" value="MEQ5840452.1"/>
    <property type="molecule type" value="Genomic_DNA"/>
</dbReference>
<protein>
    <recommendedName>
        <fullName evidence="3">TnsA endonuclease N-terminal domain-containing protein</fullName>
    </recommendedName>
</protein>
<gene>
    <name evidence="1" type="ORF">N0A02_13550</name>
</gene>
<reference evidence="1 2" key="1">
    <citation type="journal article" date="2024" name="Chem. Sci.">
        <title>Discovery of a lagriamide polyketide by integrated genome mining, isotopic labeling, and untargeted metabolomics.</title>
        <authorList>
            <person name="Fergusson C.H."/>
            <person name="Saulog J."/>
            <person name="Paulo B.S."/>
            <person name="Wilson D.M."/>
            <person name="Liu D.Y."/>
            <person name="Morehouse N.J."/>
            <person name="Waterworth S."/>
            <person name="Barkei J."/>
            <person name="Gray C.A."/>
            <person name="Kwan J.C."/>
            <person name="Eustaquio A.S."/>
            <person name="Linington R.G."/>
        </authorList>
    </citation>
    <scope>NUCLEOTIDE SEQUENCE [LARGE SCALE GENOMIC DNA]</scope>
    <source>
        <strain evidence="1 2">RL17-338-BIF-B</strain>
    </source>
</reference>
<evidence type="ECO:0008006" key="3">
    <source>
        <dbReference type="Google" id="ProtNLM"/>
    </source>
</evidence>
<organism evidence="1 2">
    <name type="scientific">Paraburkholderia acidicola</name>
    <dbReference type="NCBI Taxonomy" id="1912599"/>
    <lineage>
        <taxon>Bacteria</taxon>
        <taxon>Pseudomonadati</taxon>
        <taxon>Pseudomonadota</taxon>
        <taxon>Betaproteobacteria</taxon>
        <taxon>Burkholderiales</taxon>
        <taxon>Burkholderiaceae</taxon>
        <taxon>Paraburkholderia</taxon>
    </lineage>
</organism>